<keyword evidence="2" id="KW-0843">Virulence</keyword>
<name>A0AAE3G3V6_9GAMM</name>
<keyword evidence="5" id="KW-1185">Reference proteome</keyword>
<dbReference type="InterPro" id="IPR036429">
    <property type="entry name" value="SpoA-like_sf"/>
</dbReference>
<dbReference type="GO" id="GO:0050918">
    <property type="term" value="P:positive chemotaxis"/>
    <property type="evidence" value="ECO:0007669"/>
    <property type="project" value="TreeGrafter"/>
</dbReference>
<evidence type="ECO:0000313" key="4">
    <source>
        <dbReference type="EMBL" id="MCP1675315.1"/>
    </source>
</evidence>
<dbReference type="SUPFAM" id="SSF101801">
    <property type="entry name" value="Surface presentation of antigens (SPOA)"/>
    <property type="match status" value="1"/>
</dbReference>
<dbReference type="InterPro" id="IPR003283">
    <property type="entry name" value="T3SS_OMP_SpaO"/>
</dbReference>
<evidence type="ECO:0000313" key="5">
    <source>
        <dbReference type="Proteomes" id="UP001205843"/>
    </source>
</evidence>
<evidence type="ECO:0000256" key="2">
    <source>
        <dbReference type="ARBA" id="ARBA00023026"/>
    </source>
</evidence>
<dbReference type="RefSeq" id="WP_253478581.1">
    <property type="nucleotide sequence ID" value="NZ_JALJXV010000005.1"/>
</dbReference>
<dbReference type="AlphaFoldDB" id="A0AAE3G3V6"/>
<evidence type="ECO:0000256" key="1">
    <source>
        <dbReference type="ARBA" id="ARBA00009226"/>
    </source>
</evidence>
<dbReference type="GO" id="GO:0030254">
    <property type="term" value="P:protein secretion by the type III secretion system"/>
    <property type="evidence" value="ECO:0007669"/>
    <property type="project" value="InterPro"/>
</dbReference>
<comment type="caution">
    <text evidence="4">The sequence shown here is derived from an EMBL/GenBank/DDBJ whole genome shotgun (WGS) entry which is preliminary data.</text>
</comment>
<reference evidence="4" key="1">
    <citation type="submission" date="2022-03" db="EMBL/GenBank/DDBJ databases">
        <title>Genomic Encyclopedia of Type Strains, Phase III (KMG-III): the genomes of soil and plant-associated and newly described type strains.</title>
        <authorList>
            <person name="Whitman W."/>
        </authorList>
    </citation>
    <scope>NUCLEOTIDE SEQUENCE</scope>
    <source>
        <strain evidence="4">ANL 6-2</strain>
    </source>
</reference>
<dbReference type="PRINTS" id="PR01339">
    <property type="entry name" value="TYPE3OMOPROT"/>
</dbReference>
<dbReference type="PANTHER" id="PTHR30034">
    <property type="entry name" value="FLAGELLAR MOTOR SWITCH PROTEIN FLIM"/>
    <property type="match status" value="1"/>
</dbReference>
<dbReference type="GO" id="GO:0071978">
    <property type="term" value="P:bacterial-type flagellum-dependent swarming motility"/>
    <property type="evidence" value="ECO:0007669"/>
    <property type="project" value="TreeGrafter"/>
</dbReference>
<dbReference type="Proteomes" id="UP001205843">
    <property type="component" value="Unassembled WGS sequence"/>
</dbReference>
<dbReference type="EMBL" id="JALJXV010000005">
    <property type="protein sequence ID" value="MCP1675315.1"/>
    <property type="molecule type" value="Genomic_DNA"/>
</dbReference>
<dbReference type="Pfam" id="PF01052">
    <property type="entry name" value="FliMN_C"/>
    <property type="match status" value="1"/>
</dbReference>
<proteinExistence type="inferred from homology"/>
<protein>
    <submittedName>
        <fullName evidence="4">Type III secretion system YscQ/HrcQ family protein</fullName>
    </submittedName>
</protein>
<sequence>MDIETGFSWIGLAERLAILDRIDDWLPMQARLASILALRLPIQTGVLGRNLRLAFEPHPVGDDDVWHGSATLVGDGGAAEILFTRRALHALDPQCVTPDVFASLSPALRTGALLAALDTVLDCLEKATGHGFTLRDVTIHRWPQDPGPLQVTLRDEVGENLGALAIRTTPAGIGMLERLIGALPRMTRHHFRDLPLVLWTGLVPMAVTADELRSLRTGDVVRPGISKESGNFTVHMGRRRIGTASARRNSNVQMETLNMSQAPEGPTTEADQADTFRPEDVEIELRFDVGRINTTLATLQQLQPGYVFRVHDSGTQRISIRANGALIGRGELVAIGDELGIRLLELFDGSRRDGH</sequence>
<evidence type="ECO:0000259" key="3">
    <source>
        <dbReference type="Pfam" id="PF01052"/>
    </source>
</evidence>
<dbReference type="NCBIfam" id="TIGR02551">
    <property type="entry name" value="SpaO_YscQ"/>
    <property type="match status" value="1"/>
</dbReference>
<organism evidence="4 5">
    <name type="scientific">Natronocella acetinitrilica</name>
    <dbReference type="NCBI Taxonomy" id="414046"/>
    <lineage>
        <taxon>Bacteria</taxon>
        <taxon>Pseudomonadati</taxon>
        <taxon>Pseudomonadota</taxon>
        <taxon>Gammaproteobacteria</taxon>
        <taxon>Chromatiales</taxon>
        <taxon>Ectothiorhodospiraceae</taxon>
        <taxon>Natronocella</taxon>
    </lineage>
</organism>
<comment type="similarity">
    <text evidence="1">Belongs to the FliN/MopA/SpaO family.</text>
</comment>
<gene>
    <name evidence="4" type="ORF">J2T57_002463</name>
</gene>
<dbReference type="Gene3D" id="2.30.330.10">
    <property type="entry name" value="SpoA-like"/>
    <property type="match status" value="1"/>
</dbReference>
<dbReference type="InterPro" id="IPR013385">
    <property type="entry name" value="T3SS_SpaO/YscQ/SpaO"/>
</dbReference>
<feature type="domain" description="Flagellar motor switch protein FliN-like C-terminal" evidence="3">
    <location>
        <begin position="279"/>
        <end position="346"/>
    </location>
</feature>
<dbReference type="InterPro" id="IPR001543">
    <property type="entry name" value="FliN-like_C"/>
</dbReference>
<dbReference type="PANTHER" id="PTHR30034:SF5">
    <property type="entry name" value="SECRETION SYSTEM APPARATUS PROTEIN SSAQ"/>
    <property type="match status" value="1"/>
</dbReference>
<accession>A0AAE3G3V6</accession>